<sequence>MAFGVAWTYGLLASSSKYNLRLGSICSHFPCKAPRGEHKLRLQKALGRATTTACRQLHPKSSTSPPDRPRQAGARSESRPNWF</sequence>
<gene>
    <name evidence="2" type="ORF">BRADI_3g15535v3</name>
</gene>
<evidence type="ECO:0000313" key="2">
    <source>
        <dbReference type="EMBL" id="PNT66674.1"/>
    </source>
</evidence>
<evidence type="ECO:0000313" key="3">
    <source>
        <dbReference type="EnsemblPlants" id="PNT66674"/>
    </source>
</evidence>
<organism evidence="2">
    <name type="scientific">Brachypodium distachyon</name>
    <name type="common">Purple false brome</name>
    <name type="synonym">Trachynia distachya</name>
    <dbReference type="NCBI Taxonomy" id="15368"/>
    <lineage>
        <taxon>Eukaryota</taxon>
        <taxon>Viridiplantae</taxon>
        <taxon>Streptophyta</taxon>
        <taxon>Embryophyta</taxon>
        <taxon>Tracheophyta</taxon>
        <taxon>Spermatophyta</taxon>
        <taxon>Magnoliopsida</taxon>
        <taxon>Liliopsida</taxon>
        <taxon>Poales</taxon>
        <taxon>Poaceae</taxon>
        <taxon>BOP clade</taxon>
        <taxon>Pooideae</taxon>
        <taxon>Stipodae</taxon>
        <taxon>Brachypodieae</taxon>
        <taxon>Brachypodium</taxon>
    </lineage>
</organism>
<reference evidence="3" key="3">
    <citation type="submission" date="2018-08" db="UniProtKB">
        <authorList>
            <consortium name="EnsemblPlants"/>
        </authorList>
    </citation>
    <scope>IDENTIFICATION</scope>
    <source>
        <strain evidence="3">cv. Bd21</strain>
    </source>
</reference>
<reference evidence="2" key="2">
    <citation type="submission" date="2017-06" db="EMBL/GenBank/DDBJ databases">
        <title>WGS assembly of Brachypodium distachyon.</title>
        <authorList>
            <consortium name="The International Brachypodium Initiative"/>
            <person name="Lucas S."/>
            <person name="Harmon-Smith M."/>
            <person name="Lail K."/>
            <person name="Tice H."/>
            <person name="Grimwood J."/>
            <person name="Bruce D."/>
            <person name="Barry K."/>
            <person name="Shu S."/>
            <person name="Lindquist E."/>
            <person name="Wang M."/>
            <person name="Pitluck S."/>
            <person name="Vogel J.P."/>
            <person name="Garvin D.F."/>
            <person name="Mockler T.C."/>
            <person name="Schmutz J."/>
            <person name="Rokhsar D."/>
            <person name="Bevan M.W."/>
        </authorList>
    </citation>
    <scope>NUCLEOTIDE SEQUENCE</scope>
    <source>
        <strain evidence="2">Bd21</strain>
    </source>
</reference>
<feature type="compositionally biased region" description="Polar residues" evidence="1">
    <location>
        <begin position="51"/>
        <end position="65"/>
    </location>
</feature>
<keyword evidence="4" id="KW-1185">Reference proteome</keyword>
<name>A0A2K2CXC4_BRADI</name>
<reference evidence="2 3" key="1">
    <citation type="journal article" date="2010" name="Nature">
        <title>Genome sequencing and analysis of the model grass Brachypodium distachyon.</title>
        <authorList>
            <consortium name="International Brachypodium Initiative"/>
        </authorList>
    </citation>
    <scope>NUCLEOTIDE SEQUENCE [LARGE SCALE GENOMIC DNA]</scope>
    <source>
        <strain evidence="2 3">Bd21</strain>
    </source>
</reference>
<proteinExistence type="predicted"/>
<dbReference type="Gramene" id="PNT66674">
    <property type="protein sequence ID" value="PNT66674"/>
    <property type="gene ID" value="BRADI_3g15535v3"/>
</dbReference>
<accession>A0A2K2CXC4</accession>
<dbReference type="EMBL" id="CM000882">
    <property type="protein sequence ID" value="PNT66674.1"/>
    <property type="molecule type" value="Genomic_DNA"/>
</dbReference>
<feature type="region of interest" description="Disordered" evidence="1">
    <location>
        <begin position="51"/>
        <end position="83"/>
    </location>
</feature>
<dbReference type="EnsemblPlants" id="PNT66674">
    <property type="protein sequence ID" value="PNT66674"/>
    <property type="gene ID" value="BRADI_3g15535v3"/>
</dbReference>
<dbReference type="Proteomes" id="UP000008810">
    <property type="component" value="Chromosome 3"/>
</dbReference>
<evidence type="ECO:0000313" key="4">
    <source>
        <dbReference type="Proteomes" id="UP000008810"/>
    </source>
</evidence>
<dbReference type="InParanoid" id="A0A2K2CXC4"/>
<protein>
    <submittedName>
        <fullName evidence="2 3">Uncharacterized protein</fullName>
    </submittedName>
</protein>
<dbReference type="AlphaFoldDB" id="A0A2K2CXC4"/>
<evidence type="ECO:0000256" key="1">
    <source>
        <dbReference type="SAM" id="MobiDB-lite"/>
    </source>
</evidence>